<keyword evidence="2 5" id="KW-0812">Transmembrane</keyword>
<dbReference type="InterPro" id="IPR000515">
    <property type="entry name" value="MetI-like"/>
</dbReference>
<feature type="transmembrane region" description="Helical" evidence="5">
    <location>
        <begin position="563"/>
        <end position="587"/>
    </location>
</feature>
<feature type="transmembrane region" description="Helical" evidence="5">
    <location>
        <begin position="524"/>
        <end position="543"/>
    </location>
</feature>
<evidence type="ECO:0000259" key="6">
    <source>
        <dbReference type="PROSITE" id="PS50928"/>
    </source>
</evidence>
<comment type="subcellular location">
    <subcellularLocation>
        <location evidence="1 5">Cell membrane</location>
        <topology evidence="1 5">Multi-pass membrane protein</topology>
    </subcellularLocation>
</comment>
<organism evidence="7 8">
    <name type="scientific">Thioalkalivibrio versutus</name>
    <dbReference type="NCBI Taxonomy" id="106634"/>
    <lineage>
        <taxon>Bacteria</taxon>
        <taxon>Pseudomonadati</taxon>
        <taxon>Pseudomonadota</taxon>
        <taxon>Gammaproteobacteria</taxon>
        <taxon>Chromatiales</taxon>
        <taxon>Ectothiorhodospiraceae</taxon>
        <taxon>Thioalkalivibrio</taxon>
    </lineage>
</organism>
<feature type="transmembrane region" description="Helical" evidence="5">
    <location>
        <begin position="460"/>
        <end position="483"/>
    </location>
</feature>
<dbReference type="SUPFAM" id="SSF50978">
    <property type="entry name" value="WD40 repeat-like"/>
    <property type="match status" value="1"/>
</dbReference>
<dbReference type="SUPFAM" id="SSF161098">
    <property type="entry name" value="MetI-like"/>
    <property type="match status" value="2"/>
</dbReference>
<evidence type="ECO:0000256" key="3">
    <source>
        <dbReference type="ARBA" id="ARBA00022989"/>
    </source>
</evidence>
<evidence type="ECO:0000256" key="2">
    <source>
        <dbReference type="ARBA" id="ARBA00022692"/>
    </source>
</evidence>
<evidence type="ECO:0000313" key="8">
    <source>
        <dbReference type="Proteomes" id="UP000064201"/>
    </source>
</evidence>
<accession>A0A0G3G4R6</accession>
<dbReference type="Gene3D" id="2.130.10.10">
    <property type="entry name" value="YVTN repeat-like/Quinoprotein amine dehydrogenase"/>
    <property type="match status" value="1"/>
</dbReference>
<dbReference type="OrthoDB" id="9785113at2"/>
<keyword evidence="3 5" id="KW-1133">Transmembrane helix</keyword>
<sequence>MSTATIAPRLAGFQRWRRTKDRSARYMIGFFGIAVVGALTLMFVYLLSETLPMFQGAKLDPLTEYDAPGGADTRTVHLAVNRHREMAVRITDDRRAVFFRPNTGEIVREQTLPIPDDVRVTSFTAAEPRTRLVALGLDNGQVLAIEYEYNERFTPEGREYDPRVVYPLGDEDSALLDIDGDGPAISVVGIQRGSSGIRVAATTEDGRIRLVQFEETTSMMTGETQVRRSAYDMPALPEGSTATRILLDITGRIMLVGDDQGRLHSYDIRRPASATLEDSKRVIRGDEAEVTSLEYLLGTVSIVVGGSDGSVTQYMLVRDADNVNRITRVREFPAHAGPVTNIQPEYIRKGFLTADETGQIKIHYPTSQRTLVERQITDQALHRVYVDPRNRLLIAIDEAENWHLQRLENRHPEVSFHVLWQKVWYEGRSGGDYVWQSSSATDEFEPKFSLIPLTIGTIKAAFYAMLFATPLAIMGAIYSAYFMSARMRTLTKPSIELMEALPTVILGFLAGLWLAPFIEANLPAVASILILLPLSMLLMAFVWTRVLPEQVRAFIPAGWEAAILIPVILLVGWFAVTLSPLIEIWMFGGDARQWLTDNGITYDQRNALVIGIAMGFAVIPTIYSISEDAVFNVPKHLTQGSLALGATPWQTVVRVVLLTASPGIFSAVMIGFGRAVGETMIVLMATGNSPVVNFNIFEGMRTLSANIAVEMPEAAVGGSHFRILFLAALVLFALTFFVNTVAEIVRQRLRNKYASL</sequence>
<dbReference type="InterPro" id="IPR036322">
    <property type="entry name" value="WD40_repeat_dom_sf"/>
</dbReference>
<comment type="similarity">
    <text evidence="5">Belongs to the binding-protein-dependent transport system permease family.</text>
</comment>
<dbReference type="PANTHER" id="PTHR42727:SF1">
    <property type="entry name" value="PHOSPHATE TRANSPORT SYSTEM PERMEASE"/>
    <property type="match status" value="1"/>
</dbReference>
<dbReference type="AlphaFoldDB" id="A0A0G3G4R6"/>
<feature type="transmembrane region" description="Helical" evidence="5">
    <location>
        <begin position="721"/>
        <end position="742"/>
    </location>
</feature>
<dbReference type="PROSITE" id="PS50928">
    <property type="entry name" value="ABC_TM1"/>
    <property type="match status" value="1"/>
</dbReference>
<dbReference type="InterPro" id="IPR035906">
    <property type="entry name" value="MetI-like_sf"/>
</dbReference>
<feature type="transmembrane region" description="Helical" evidence="5">
    <location>
        <begin position="495"/>
        <end position="518"/>
    </location>
</feature>
<evidence type="ECO:0000256" key="1">
    <source>
        <dbReference type="ARBA" id="ARBA00004651"/>
    </source>
</evidence>
<keyword evidence="5" id="KW-0813">Transport</keyword>
<keyword evidence="8" id="KW-1185">Reference proteome</keyword>
<dbReference type="InterPro" id="IPR015943">
    <property type="entry name" value="WD40/YVTN_repeat-like_dom_sf"/>
</dbReference>
<dbReference type="STRING" id="106634.TVD_08355"/>
<dbReference type="Proteomes" id="UP000064201">
    <property type="component" value="Chromosome"/>
</dbReference>
<name>A0A0G3G4R6_9GAMM</name>
<dbReference type="Pfam" id="PF00528">
    <property type="entry name" value="BPD_transp_1"/>
    <property type="match status" value="1"/>
</dbReference>
<dbReference type="EMBL" id="CP011367">
    <property type="protein sequence ID" value="AKJ95369.1"/>
    <property type="molecule type" value="Genomic_DNA"/>
</dbReference>
<feature type="domain" description="ABC transmembrane type-1" evidence="6">
    <location>
        <begin position="454"/>
        <end position="742"/>
    </location>
</feature>
<evidence type="ECO:0000256" key="4">
    <source>
        <dbReference type="ARBA" id="ARBA00023136"/>
    </source>
</evidence>
<dbReference type="RefSeq" id="WP_047251346.1">
    <property type="nucleotide sequence ID" value="NZ_CP011367.1"/>
</dbReference>
<gene>
    <name evidence="7" type="ORF">TVD_08355</name>
</gene>
<dbReference type="CDD" id="cd06261">
    <property type="entry name" value="TM_PBP2"/>
    <property type="match status" value="1"/>
</dbReference>
<dbReference type="PANTHER" id="PTHR42727">
    <property type="entry name" value="PHOSPHATE TRANSPORT SYSTEM PERMEASE PROTEIN"/>
    <property type="match status" value="1"/>
</dbReference>
<dbReference type="PATRIC" id="fig|106634.4.peg.1709"/>
<keyword evidence="4 5" id="KW-0472">Membrane</keyword>
<dbReference type="KEGG" id="tvr:TVD_08355"/>
<feature type="transmembrane region" description="Helical" evidence="5">
    <location>
        <begin position="652"/>
        <end position="672"/>
    </location>
</feature>
<feature type="transmembrane region" description="Helical" evidence="5">
    <location>
        <begin position="26"/>
        <end position="47"/>
    </location>
</feature>
<evidence type="ECO:0000313" key="7">
    <source>
        <dbReference type="EMBL" id="AKJ95369.1"/>
    </source>
</evidence>
<evidence type="ECO:0000256" key="5">
    <source>
        <dbReference type="RuleBase" id="RU363032"/>
    </source>
</evidence>
<proteinExistence type="inferred from homology"/>
<feature type="transmembrane region" description="Helical" evidence="5">
    <location>
        <begin position="607"/>
        <end position="631"/>
    </location>
</feature>
<dbReference type="Gene3D" id="1.10.3720.10">
    <property type="entry name" value="MetI-like"/>
    <property type="match status" value="1"/>
</dbReference>
<dbReference type="GO" id="GO:0005886">
    <property type="term" value="C:plasma membrane"/>
    <property type="evidence" value="ECO:0007669"/>
    <property type="project" value="UniProtKB-SubCell"/>
</dbReference>
<protein>
    <submittedName>
        <fullName evidence="7">Phosphate ABC transporter permease</fullName>
    </submittedName>
</protein>
<reference evidence="7 8" key="1">
    <citation type="submission" date="2015-04" db="EMBL/GenBank/DDBJ databases">
        <title>Complete Sequence for the Genome of the Thioalkalivibrio versutus D301.</title>
        <authorList>
            <person name="Mu T."/>
            <person name="Zhou J."/>
            <person name="Xu X."/>
        </authorList>
    </citation>
    <scope>NUCLEOTIDE SEQUENCE [LARGE SCALE GENOMIC DNA]</scope>
    <source>
        <strain evidence="7 8">D301</strain>
    </source>
</reference>
<dbReference type="GO" id="GO:0055085">
    <property type="term" value="P:transmembrane transport"/>
    <property type="evidence" value="ECO:0007669"/>
    <property type="project" value="InterPro"/>
</dbReference>